<reference evidence="3" key="1">
    <citation type="submission" date="2020-05" db="EMBL/GenBank/DDBJ databases">
        <authorList>
            <person name="Chiriac C."/>
            <person name="Salcher M."/>
            <person name="Ghai R."/>
            <person name="Kavagutti S V."/>
        </authorList>
    </citation>
    <scope>NUCLEOTIDE SEQUENCE</scope>
</reference>
<name>A0A6J5Z4V1_9ZZZZ</name>
<gene>
    <name evidence="3" type="ORF">UFOPK3522_00208</name>
</gene>
<keyword evidence="1" id="KW-0472">Membrane</keyword>
<evidence type="ECO:0000313" key="3">
    <source>
        <dbReference type="EMBL" id="CAB4336247.1"/>
    </source>
</evidence>
<organism evidence="3">
    <name type="scientific">freshwater metagenome</name>
    <dbReference type="NCBI Taxonomy" id="449393"/>
    <lineage>
        <taxon>unclassified sequences</taxon>
        <taxon>metagenomes</taxon>
        <taxon>ecological metagenomes</taxon>
    </lineage>
</organism>
<feature type="transmembrane region" description="Helical" evidence="1">
    <location>
        <begin position="20"/>
        <end position="40"/>
    </location>
</feature>
<feature type="transmembrane region" description="Helical" evidence="1">
    <location>
        <begin position="60"/>
        <end position="80"/>
    </location>
</feature>
<dbReference type="AlphaFoldDB" id="A0A6J5Z4V1"/>
<dbReference type="Pfam" id="PF14018">
    <property type="entry name" value="DUF4234"/>
    <property type="match status" value="1"/>
</dbReference>
<dbReference type="InterPro" id="IPR025328">
    <property type="entry name" value="DUF4234"/>
</dbReference>
<protein>
    <submittedName>
        <fullName evidence="3">Unannotated protein</fullName>
    </submittedName>
</protein>
<keyword evidence="1" id="KW-1133">Transmembrane helix</keyword>
<dbReference type="EMBL" id="CAESAO010000009">
    <property type="protein sequence ID" value="CAB4336247.1"/>
    <property type="molecule type" value="Genomic_DNA"/>
</dbReference>
<evidence type="ECO:0000259" key="2">
    <source>
        <dbReference type="Pfam" id="PF14018"/>
    </source>
</evidence>
<feature type="transmembrane region" description="Helical" evidence="1">
    <location>
        <begin position="101"/>
        <end position="122"/>
    </location>
</feature>
<feature type="domain" description="DUF4234" evidence="2">
    <location>
        <begin position="18"/>
        <end position="89"/>
    </location>
</feature>
<sequence length="174" mass="18236">MAELVAITGTPATAKIRNPLGVIGLTLITLGVYYIFWYYFVNREMKDLGEARGTDECGDSPGTSVVAITLGAFIIVPPFVSHYNAFKRMNAASRLTGAGEGFDAGLGLLLWVFLSPVAVYLFQMNLNKVWEAQRGAVAAAPVAAIDTPVAAAPAAAAPSDPAAASEPTSDETQN</sequence>
<proteinExistence type="predicted"/>
<accession>A0A6J5Z4V1</accession>
<evidence type="ECO:0000256" key="1">
    <source>
        <dbReference type="SAM" id="Phobius"/>
    </source>
</evidence>
<keyword evidence="1" id="KW-0812">Transmembrane</keyword>